<accession>A0A518AIK5</accession>
<organism evidence="2 3">
    <name type="scientific">Aeoliella mucimassa</name>
    <dbReference type="NCBI Taxonomy" id="2527972"/>
    <lineage>
        <taxon>Bacteria</taxon>
        <taxon>Pseudomonadati</taxon>
        <taxon>Planctomycetota</taxon>
        <taxon>Planctomycetia</taxon>
        <taxon>Pirellulales</taxon>
        <taxon>Lacipirellulaceae</taxon>
        <taxon>Aeoliella</taxon>
    </lineage>
</organism>
<proteinExistence type="predicted"/>
<keyword evidence="1" id="KW-0812">Transmembrane</keyword>
<dbReference type="RefSeq" id="WP_145245513.1">
    <property type="nucleotide sequence ID" value="NZ_CP036278.1"/>
</dbReference>
<reference evidence="2 3" key="1">
    <citation type="submission" date="2019-02" db="EMBL/GenBank/DDBJ databases">
        <title>Deep-cultivation of Planctomycetes and their phenomic and genomic characterization uncovers novel biology.</title>
        <authorList>
            <person name="Wiegand S."/>
            <person name="Jogler M."/>
            <person name="Boedeker C."/>
            <person name="Pinto D."/>
            <person name="Vollmers J."/>
            <person name="Rivas-Marin E."/>
            <person name="Kohn T."/>
            <person name="Peeters S.H."/>
            <person name="Heuer A."/>
            <person name="Rast P."/>
            <person name="Oberbeckmann S."/>
            <person name="Bunk B."/>
            <person name="Jeske O."/>
            <person name="Meyerdierks A."/>
            <person name="Storesund J.E."/>
            <person name="Kallscheuer N."/>
            <person name="Luecker S."/>
            <person name="Lage O.M."/>
            <person name="Pohl T."/>
            <person name="Merkel B.J."/>
            <person name="Hornburger P."/>
            <person name="Mueller R.-W."/>
            <person name="Bruemmer F."/>
            <person name="Labrenz M."/>
            <person name="Spormann A.M."/>
            <person name="Op den Camp H."/>
            <person name="Overmann J."/>
            <person name="Amann R."/>
            <person name="Jetten M.S.M."/>
            <person name="Mascher T."/>
            <person name="Medema M.H."/>
            <person name="Devos D.P."/>
            <person name="Kaster A.-K."/>
            <person name="Ovreas L."/>
            <person name="Rohde M."/>
            <person name="Galperin M.Y."/>
            <person name="Jogler C."/>
        </authorList>
    </citation>
    <scope>NUCLEOTIDE SEQUENCE [LARGE SCALE GENOMIC DNA]</scope>
    <source>
        <strain evidence="2 3">Pan181</strain>
    </source>
</reference>
<protein>
    <submittedName>
        <fullName evidence="2">Uncharacterized protein</fullName>
    </submittedName>
</protein>
<keyword evidence="1" id="KW-1133">Transmembrane helix</keyword>
<evidence type="ECO:0000313" key="2">
    <source>
        <dbReference type="EMBL" id="QDU54547.1"/>
    </source>
</evidence>
<feature type="transmembrane region" description="Helical" evidence="1">
    <location>
        <begin position="6"/>
        <end position="24"/>
    </location>
</feature>
<dbReference type="AlphaFoldDB" id="A0A518AIK5"/>
<gene>
    <name evidence="2" type="ORF">Pan181_07300</name>
</gene>
<dbReference type="EMBL" id="CP036278">
    <property type="protein sequence ID" value="QDU54547.1"/>
    <property type="molecule type" value="Genomic_DNA"/>
</dbReference>
<keyword evidence="1" id="KW-0472">Membrane</keyword>
<keyword evidence="3" id="KW-1185">Reference proteome</keyword>
<sequence length="59" mass="7007">MDRRDIILLIIGVWVAIASLVRMMRSRRDFLLAKVKEQFDAHRRREAELTNAEKANRRA</sequence>
<evidence type="ECO:0000313" key="3">
    <source>
        <dbReference type="Proteomes" id="UP000315750"/>
    </source>
</evidence>
<evidence type="ECO:0000256" key="1">
    <source>
        <dbReference type="SAM" id="Phobius"/>
    </source>
</evidence>
<dbReference type="KEGG" id="amuc:Pan181_07300"/>
<dbReference type="Proteomes" id="UP000315750">
    <property type="component" value="Chromosome"/>
</dbReference>
<name>A0A518AIK5_9BACT</name>